<protein>
    <submittedName>
        <fullName evidence="2">Uncharacterized protein</fullName>
    </submittedName>
</protein>
<reference evidence="2 3" key="1">
    <citation type="journal article" date="2024" name="J Genomics">
        <title>Draft genome sequencing and assembly of Favolaschia claudopus CIRM-BRFM 2984 isolated from oak limbs.</title>
        <authorList>
            <person name="Navarro D."/>
            <person name="Drula E."/>
            <person name="Chaduli D."/>
            <person name="Cazenave R."/>
            <person name="Ahrendt S."/>
            <person name="Wang J."/>
            <person name="Lipzen A."/>
            <person name="Daum C."/>
            <person name="Barry K."/>
            <person name="Grigoriev I.V."/>
            <person name="Favel A."/>
            <person name="Rosso M.N."/>
            <person name="Martin F."/>
        </authorList>
    </citation>
    <scope>NUCLEOTIDE SEQUENCE [LARGE SCALE GENOMIC DNA]</scope>
    <source>
        <strain evidence="2 3">CIRM-BRFM 2984</strain>
    </source>
</reference>
<evidence type="ECO:0000313" key="3">
    <source>
        <dbReference type="Proteomes" id="UP001362999"/>
    </source>
</evidence>
<proteinExistence type="predicted"/>
<sequence>MSMVASPNSGIGCAAVEGGLCWVRNEGSIGGELSCNFSSAAESTSRQSFTSLEIAAGQDDGEAAYESEKAPKAVPNDNESVAGMMERRNPCRRAVVSTRYFDSARLESLKVKEDGVGVGDGDFCTNE</sequence>
<evidence type="ECO:0000256" key="1">
    <source>
        <dbReference type="SAM" id="MobiDB-lite"/>
    </source>
</evidence>
<evidence type="ECO:0000313" key="2">
    <source>
        <dbReference type="EMBL" id="KAK7059280.1"/>
    </source>
</evidence>
<dbReference type="AlphaFoldDB" id="A0AAW0E505"/>
<accession>A0AAW0E505</accession>
<name>A0AAW0E505_9AGAR</name>
<dbReference type="Proteomes" id="UP001362999">
    <property type="component" value="Unassembled WGS sequence"/>
</dbReference>
<keyword evidence="3" id="KW-1185">Reference proteome</keyword>
<dbReference type="EMBL" id="JAWWNJ010000003">
    <property type="protein sequence ID" value="KAK7059280.1"/>
    <property type="molecule type" value="Genomic_DNA"/>
</dbReference>
<organism evidence="2 3">
    <name type="scientific">Favolaschia claudopus</name>
    <dbReference type="NCBI Taxonomy" id="2862362"/>
    <lineage>
        <taxon>Eukaryota</taxon>
        <taxon>Fungi</taxon>
        <taxon>Dikarya</taxon>
        <taxon>Basidiomycota</taxon>
        <taxon>Agaricomycotina</taxon>
        <taxon>Agaricomycetes</taxon>
        <taxon>Agaricomycetidae</taxon>
        <taxon>Agaricales</taxon>
        <taxon>Marasmiineae</taxon>
        <taxon>Mycenaceae</taxon>
        <taxon>Favolaschia</taxon>
    </lineage>
</organism>
<comment type="caution">
    <text evidence="2">The sequence shown here is derived from an EMBL/GenBank/DDBJ whole genome shotgun (WGS) entry which is preliminary data.</text>
</comment>
<feature type="region of interest" description="Disordered" evidence="1">
    <location>
        <begin position="60"/>
        <end position="83"/>
    </location>
</feature>
<gene>
    <name evidence="2" type="ORF">R3P38DRAFT_2758751</name>
</gene>